<dbReference type="GO" id="GO:0016758">
    <property type="term" value="F:hexosyltransferase activity"/>
    <property type="evidence" value="ECO:0007669"/>
    <property type="project" value="UniProtKB-ARBA"/>
</dbReference>
<evidence type="ECO:0000313" key="3">
    <source>
        <dbReference type="Proteomes" id="UP000184404"/>
    </source>
</evidence>
<gene>
    <name evidence="2" type="ORF">SAMN02745190_01558</name>
</gene>
<dbReference type="InterPro" id="IPR001173">
    <property type="entry name" value="Glyco_trans_2-like"/>
</dbReference>
<dbReference type="CDD" id="cd00761">
    <property type="entry name" value="Glyco_tranf_GTA_type"/>
    <property type="match status" value="1"/>
</dbReference>
<dbReference type="PANTHER" id="PTHR22916">
    <property type="entry name" value="GLYCOSYLTRANSFERASE"/>
    <property type="match status" value="1"/>
</dbReference>
<name>A0A1M4XPD8_9FIRM</name>
<dbReference type="AlphaFoldDB" id="A0A1M4XPD8"/>
<proteinExistence type="predicted"/>
<dbReference type="SUPFAM" id="SSF53448">
    <property type="entry name" value="Nucleotide-diphospho-sugar transferases"/>
    <property type="match status" value="1"/>
</dbReference>
<feature type="domain" description="Glycosyltransferase 2-like" evidence="1">
    <location>
        <begin position="5"/>
        <end position="124"/>
    </location>
</feature>
<dbReference type="Gene3D" id="3.90.550.10">
    <property type="entry name" value="Spore Coat Polysaccharide Biosynthesis Protein SpsA, Chain A"/>
    <property type="match status" value="1"/>
</dbReference>
<evidence type="ECO:0000313" key="2">
    <source>
        <dbReference type="EMBL" id="SHE95369.1"/>
    </source>
</evidence>
<accession>A0A1M4XPD8</accession>
<dbReference type="STRING" id="1123243.SAMN02745190_01558"/>
<dbReference type="Proteomes" id="UP000184404">
    <property type="component" value="Unassembled WGS sequence"/>
</dbReference>
<dbReference type="EMBL" id="FQUG01000005">
    <property type="protein sequence ID" value="SHE95369.1"/>
    <property type="molecule type" value="Genomic_DNA"/>
</dbReference>
<dbReference type="Pfam" id="PF00535">
    <property type="entry name" value="Glycos_transf_2"/>
    <property type="match status" value="1"/>
</dbReference>
<keyword evidence="2" id="KW-0808">Transferase</keyword>
<keyword evidence="3" id="KW-1185">Reference proteome</keyword>
<evidence type="ECO:0000259" key="1">
    <source>
        <dbReference type="Pfam" id="PF00535"/>
    </source>
</evidence>
<dbReference type="PANTHER" id="PTHR22916:SF3">
    <property type="entry name" value="UDP-GLCNAC:BETAGAL BETA-1,3-N-ACETYLGLUCOSAMINYLTRANSFERASE-LIKE PROTEIN 1"/>
    <property type="match status" value="1"/>
</dbReference>
<protein>
    <submittedName>
        <fullName evidence="2">Glycosyl transferase family 2</fullName>
    </submittedName>
</protein>
<organism evidence="2 3">
    <name type="scientific">Schwartzia succinivorans DSM 10502</name>
    <dbReference type="NCBI Taxonomy" id="1123243"/>
    <lineage>
        <taxon>Bacteria</taxon>
        <taxon>Bacillati</taxon>
        <taxon>Bacillota</taxon>
        <taxon>Negativicutes</taxon>
        <taxon>Selenomonadales</taxon>
        <taxon>Selenomonadaceae</taxon>
        <taxon>Schwartzia</taxon>
    </lineage>
</organism>
<reference evidence="2 3" key="1">
    <citation type="submission" date="2016-11" db="EMBL/GenBank/DDBJ databases">
        <authorList>
            <person name="Jaros S."/>
            <person name="Januszkiewicz K."/>
            <person name="Wedrychowicz H."/>
        </authorList>
    </citation>
    <scope>NUCLEOTIDE SEQUENCE [LARGE SCALE GENOMIC DNA]</scope>
    <source>
        <strain evidence="2 3">DSM 10502</strain>
    </source>
</reference>
<dbReference type="InterPro" id="IPR029044">
    <property type="entry name" value="Nucleotide-diphossugar_trans"/>
</dbReference>
<sequence>MLMISVIMLTYNRATFVKNMIEDILSQSYSDFEFIIIDNGSSDNTREILKHYREKECRIKIIAMNEPHSIGYARNRGVEAARGEYIAFVDDDDRVKIDYLEFLFNLINENKADISISGCTEGDGTSRKPQCLFDEKIVTDGTGAVKFLLKRDKIRAGMSPKLYKREILQKYPFEENCRNEDVHTQYKYLLEADKVVMHGLDKYYYLRHGSNISGFTSDANQWNKEIMTDYLRAYRNRTEYIEKKAPSIASLSRYCEWSFWISMVDKITKHDLKDCLNIKNDLVSKLNSVKEEFLSHPEIKDFEKKWMEAYVINGNN</sequence>